<dbReference type="EMBL" id="JBBNAF010000002">
    <property type="protein sequence ID" value="KAK9163026.1"/>
    <property type="molecule type" value="Genomic_DNA"/>
</dbReference>
<comment type="caution">
    <text evidence="1">The sequence shown here is derived from an EMBL/GenBank/DDBJ whole genome shotgun (WGS) entry which is preliminary data.</text>
</comment>
<dbReference type="Proteomes" id="UP001420932">
    <property type="component" value="Unassembled WGS sequence"/>
</dbReference>
<organism evidence="1 2">
    <name type="scientific">Stephania yunnanensis</name>
    <dbReference type="NCBI Taxonomy" id="152371"/>
    <lineage>
        <taxon>Eukaryota</taxon>
        <taxon>Viridiplantae</taxon>
        <taxon>Streptophyta</taxon>
        <taxon>Embryophyta</taxon>
        <taxon>Tracheophyta</taxon>
        <taxon>Spermatophyta</taxon>
        <taxon>Magnoliopsida</taxon>
        <taxon>Ranunculales</taxon>
        <taxon>Menispermaceae</taxon>
        <taxon>Menispermoideae</taxon>
        <taxon>Cissampelideae</taxon>
        <taxon>Stephania</taxon>
    </lineage>
</organism>
<accession>A0AAP0L253</accession>
<gene>
    <name evidence="1" type="ORF">Syun_003928</name>
</gene>
<name>A0AAP0L253_9MAGN</name>
<evidence type="ECO:0000313" key="2">
    <source>
        <dbReference type="Proteomes" id="UP001420932"/>
    </source>
</evidence>
<keyword evidence="2" id="KW-1185">Reference proteome</keyword>
<evidence type="ECO:0000313" key="1">
    <source>
        <dbReference type="EMBL" id="KAK9163026.1"/>
    </source>
</evidence>
<proteinExistence type="predicted"/>
<sequence>MARHNDLGESPSGPMTAHNETIELLRKMDQALIDRLGLAFVSGTSSQPVTSHAAPPVAPSMAPTLDVLDYLETEGEFDNHRDDYVSIIFLVF</sequence>
<protein>
    <submittedName>
        <fullName evidence="1">Uncharacterized protein</fullName>
    </submittedName>
</protein>
<dbReference type="AlphaFoldDB" id="A0AAP0L253"/>
<reference evidence="1 2" key="1">
    <citation type="submission" date="2024-01" db="EMBL/GenBank/DDBJ databases">
        <title>Genome assemblies of Stephania.</title>
        <authorList>
            <person name="Yang L."/>
        </authorList>
    </citation>
    <scope>NUCLEOTIDE SEQUENCE [LARGE SCALE GENOMIC DNA]</scope>
    <source>
        <strain evidence="1">YNDBR</strain>
        <tissue evidence="1">Leaf</tissue>
    </source>
</reference>